<sequence>MDLYHARSCLTILERCGSAHSTTSRMHNQLADLLRCVADFTPFGPLVPSTTIVSVPLRQDYLLTIPEAGVGEELSGRIRLSVKLLVRLCGPFENVGEYGIRQACGSLA</sequence>
<proteinExistence type="predicted"/>
<comment type="caution">
    <text evidence="1">The sequence shown here is derived from an EMBL/GenBank/DDBJ whole genome shotgun (WGS) entry which is preliminary data.</text>
</comment>
<dbReference type="EMBL" id="JAQQWM010000003">
    <property type="protein sequence ID" value="KAK8072436.1"/>
    <property type="molecule type" value="Genomic_DNA"/>
</dbReference>
<gene>
    <name evidence="1" type="ORF">PG996_005784</name>
</gene>
<protein>
    <submittedName>
        <fullName evidence="1">Uncharacterized protein</fullName>
    </submittedName>
</protein>
<evidence type="ECO:0000313" key="2">
    <source>
        <dbReference type="Proteomes" id="UP001446871"/>
    </source>
</evidence>
<evidence type="ECO:0000313" key="1">
    <source>
        <dbReference type="EMBL" id="KAK8072436.1"/>
    </source>
</evidence>
<organism evidence="1 2">
    <name type="scientific">Apiospora saccharicola</name>
    <dbReference type="NCBI Taxonomy" id="335842"/>
    <lineage>
        <taxon>Eukaryota</taxon>
        <taxon>Fungi</taxon>
        <taxon>Dikarya</taxon>
        <taxon>Ascomycota</taxon>
        <taxon>Pezizomycotina</taxon>
        <taxon>Sordariomycetes</taxon>
        <taxon>Xylariomycetidae</taxon>
        <taxon>Amphisphaeriales</taxon>
        <taxon>Apiosporaceae</taxon>
        <taxon>Apiospora</taxon>
    </lineage>
</organism>
<name>A0ABR1VMF4_9PEZI</name>
<accession>A0ABR1VMF4</accession>
<reference evidence="1 2" key="1">
    <citation type="submission" date="2023-01" db="EMBL/GenBank/DDBJ databases">
        <title>Analysis of 21 Apiospora genomes using comparative genomics revels a genus with tremendous synthesis potential of carbohydrate active enzymes and secondary metabolites.</title>
        <authorList>
            <person name="Sorensen T."/>
        </authorList>
    </citation>
    <scope>NUCLEOTIDE SEQUENCE [LARGE SCALE GENOMIC DNA]</scope>
    <source>
        <strain evidence="1 2">CBS 83171</strain>
    </source>
</reference>
<dbReference type="Proteomes" id="UP001446871">
    <property type="component" value="Unassembled WGS sequence"/>
</dbReference>
<keyword evidence="2" id="KW-1185">Reference proteome</keyword>